<comment type="caution">
    <text evidence="8">The sequence shown here is derived from an EMBL/GenBank/DDBJ whole genome shotgun (WGS) entry which is preliminary data.</text>
</comment>
<dbReference type="Gene3D" id="3.30.40.10">
    <property type="entry name" value="Zinc/RING finger domain, C3HC4 (zinc finger)"/>
    <property type="match status" value="1"/>
</dbReference>
<feature type="domain" description="RING-type" evidence="7">
    <location>
        <begin position="123"/>
        <end position="160"/>
    </location>
</feature>
<evidence type="ECO:0000256" key="6">
    <source>
        <dbReference type="SAM" id="MobiDB-lite"/>
    </source>
</evidence>
<evidence type="ECO:0000256" key="1">
    <source>
        <dbReference type="ARBA" id="ARBA00022723"/>
    </source>
</evidence>
<dbReference type="SUPFAM" id="SSF57850">
    <property type="entry name" value="RING/U-box"/>
    <property type="match status" value="1"/>
</dbReference>
<name>A0A2B7WQX9_9EURO</name>
<dbReference type="GO" id="GO:0008270">
    <property type="term" value="F:zinc ion binding"/>
    <property type="evidence" value="ECO:0007669"/>
    <property type="project" value="UniProtKB-KW"/>
</dbReference>
<proteinExistence type="predicted"/>
<keyword evidence="3" id="KW-0862">Zinc</keyword>
<keyword evidence="9" id="KW-1185">Reference proteome</keyword>
<dbReference type="InterPro" id="IPR017907">
    <property type="entry name" value="Znf_RING_CS"/>
</dbReference>
<feature type="compositionally biased region" description="Basic residues" evidence="6">
    <location>
        <begin position="24"/>
        <end position="34"/>
    </location>
</feature>
<dbReference type="CDD" id="cd16449">
    <property type="entry name" value="RING-HC"/>
    <property type="match status" value="1"/>
</dbReference>
<accession>A0A2B7WQX9</accession>
<sequence>MASADNLRTVIIISDETDEQALARRTRRSQRKRPRTDYSYPTYDESDDLATSDSLESEMERPLKKQKISNLDMILERANQEIHTIFETERAKRRKLEEEVQHLHAEMAKLETKLWELKHRFECEICYSIPSEWRTLLPCGHRFCTRCLRPAIGNDCSKCRSSITGILKSY</sequence>
<dbReference type="Proteomes" id="UP000224080">
    <property type="component" value="Unassembled WGS sequence"/>
</dbReference>
<evidence type="ECO:0000256" key="3">
    <source>
        <dbReference type="ARBA" id="ARBA00022833"/>
    </source>
</evidence>
<dbReference type="AlphaFoldDB" id="A0A2B7WQX9"/>
<evidence type="ECO:0000259" key="7">
    <source>
        <dbReference type="PROSITE" id="PS50089"/>
    </source>
</evidence>
<protein>
    <recommendedName>
        <fullName evidence="7">RING-type domain-containing protein</fullName>
    </recommendedName>
</protein>
<dbReference type="InterPro" id="IPR001841">
    <property type="entry name" value="Znf_RING"/>
</dbReference>
<organism evidence="8 9">
    <name type="scientific">Blastomyces parvus</name>
    <dbReference type="NCBI Taxonomy" id="2060905"/>
    <lineage>
        <taxon>Eukaryota</taxon>
        <taxon>Fungi</taxon>
        <taxon>Dikarya</taxon>
        <taxon>Ascomycota</taxon>
        <taxon>Pezizomycotina</taxon>
        <taxon>Eurotiomycetes</taxon>
        <taxon>Eurotiomycetidae</taxon>
        <taxon>Onygenales</taxon>
        <taxon>Ajellomycetaceae</taxon>
        <taxon>Blastomyces</taxon>
    </lineage>
</organism>
<dbReference type="PROSITE" id="PS50089">
    <property type="entry name" value="ZF_RING_2"/>
    <property type="match status" value="1"/>
</dbReference>
<dbReference type="SMART" id="SM00184">
    <property type="entry name" value="RING"/>
    <property type="match status" value="1"/>
</dbReference>
<evidence type="ECO:0000256" key="4">
    <source>
        <dbReference type="PROSITE-ProRule" id="PRU00175"/>
    </source>
</evidence>
<reference evidence="8 9" key="1">
    <citation type="submission" date="2017-10" db="EMBL/GenBank/DDBJ databases">
        <title>Comparative genomics in systemic dimorphic fungi from Ajellomycetaceae.</title>
        <authorList>
            <person name="Munoz J.F."/>
            <person name="Mcewen J.G."/>
            <person name="Clay O.K."/>
            <person name="Cuomo C.A."/>
        </authorList>
    </citation>
    <scope>NUCLEOTIDE SEQUENCE [LARGE SCALE GENOMIC DNA]</scope>
    <source>
        <strain evidence="8 9">UAMH130</strain>
    </source>
</reference>
<dbReference type="Pfam" id="PF00097">
    <property type="entry name" value="zf-C3HC4"/>
    <property type="match status" value="1"/>
</dbReference>
<feature type="coiled-coil region" evidence="5">
    <location>
        <begin position="86"/>
        <end position="120"/>
    </location>
</feature>
<evidence type="ECO:0000256" key="2">
    <source>
        <dbReference type="ARBA" id="ARBA00022771"/>
    </source>
</evidence>
<dbReference type="InterPro" id="IPR013083">
    <property type="entry name" value="Znf_RING/FYVE/PHD"/>
</dbReference>
<gene>
    <name evidence="8" type="ORF">GX51_06547</name>
</gene>
<dbReference type="STRING" id="2060905.A0A2B7WQX9"/>
<keyword evidence="1" id="KW-0479">Metal-binding</keyword>
<keyword evidence="2 4" id="KW-0863">Zinc-finger</keyword>
<dbReference type="OrthoDB" id="4205714at2759"/>
<dbReference type="InterPro" id="IPR018957">
    <property type="entry name" value="Znf_C3HC4_RING-type"/>
</dbReference>
<dbReference type="EMBL" id="PDNC01000110">
    <property type="protein sequence ID" value="PGG98900.1"/>
    <property type="molecule type" value="Genomic_DNA"/>
</dbReference>
<dbReference type="PROSITE" id="PS00518">
    <property type="entry name" value="ZF_RING_1"/>
    <property type="match status" value="1"/>
</dbReference>
<keyword evidence="5" id="KW-0175">Coiled coil</keyword>
<feature type="region of interest" description="Disordered" evidence="6">
    <location>
        <begin position="21"/>
        <end position="61"/>
    </location>
</feature>
<evidence type="ECO:0000313" key="9">
    <source>
        <dbReference type="Proteomes" id="UP000224080"/>
    </source>
</evidence>
<evidence type="ECO:0000313" key="8">
    <source>
        <dbReference type="EMBL" id="PGG98900.1"/>
    </source>
</evidence>
<evidence type="ECO:0000256" key="5">
    <source>
        <dbReference type="SAM" id="Coils"/>
    </source>
</evidence>